<dbReference type="Gene3D" id="1.20.1730.10">
    <property type="entry name" value="Sodium/glucose cotransporter"/>
    <property type="match status" value="1"/>
</dbReference>
<dbReference type="PROSITE" id="PS50283">
    <property type="entry name" value="NA_SOLUT_SYMP_3"/>
    <property type="match status" value="1"/>
</dbReference>
<keyword evidence="9 12" id="KW-0472">Membrane</keyword>
<dbReference type="InterPro" id="IPR051163">
    <property type="entry name" value="Sodium:Solute_Symporter_SSF"/>
</dbReference>
<dbReference type="GO" id="GO:0005886">
    <property type="term" value="C:plasma membrane"/>
    <property type="evidence" value="ECO:0007669"/>
    <property type="project" value="UniProtKB-SubCell"/>
</dbReference>
<dbReference type="RefSeq" id="WP_133643726.1">
    <property type="nucleotide sequence ID" value="NZ_SNYI01000002.1"/>
</dbReference>
<dbReference type="PANTHER" id="PTHR42985">
    <property type="entry name" value="SODIUM-COUPLED MONOCARBOXYLATE TRANSPORTER"/>
    <property type="match status" value="1"/>
</dbReference>
<dbReference type="AlphaFoldDB" id="A0A4V6PWA9"/>
<keyword evidence="14" id="KW-1185">Reference proteome</keyword>
<keyword evidence="8" id="KW-0406">Ion transport</keyword>
<evidence type="ECO:0000256" key="5">
    <source>
        <dbReference type="ARBA" id="ARBA00022692"/>
    </source>
</evidence>
<evidence type="ECO:0000256" key="7">
    <source>
        <dbReference type="ARBA" id="ARBA00023053"/>
    </source>
</evidence>
<dbReference type="EMBL" id="SNYI01000002">
    <property type="protein sequence ID" value="TDQ30853.1"/>
    <property type="molecule type" value="Genomic_DNA"/>
</dbReference>
<protein>
    <submittedName>
        <fullName evidence="13">Na+/proline symporter</fullName>
    </submittedName>
</protein>
<comment type="caution">
    <text evidence="13">The sequence shown here is derived from an EMBL/GenBank/DDBJ whole genome shotgun (WGS) entry which is preliminary data.</text>
</comment>
<feature type="transmembrane region" description="Helical" evidence="12">
    <location>
        <begin position="410"/>
        <end position="428"/>
    </location>
</feature>
<dbReference type="PANTHER" id="PTHR42985:SF47">
    <property type="entry name" value="INTEGRAL MEMBRANE TRANSPORT PROTEIN"/>
    <property type="match status" value="1"/>
</dbReference>
<dbReference type="Proteomes" id="UP000295468">
    <property type="component" value="Unassembled WGS sequence"/>
</dbReference>
<feature type="transmembrane region" description="Helical" evidence="12">
    <location>
        <begin position="43"/>
        <end position="66"/>
    </location>
</feature>
<sequence length="495" mass="55346">MTASHILLLIGAYFLLLLLISYFTGKNDSNEDFFKAGKQSPWYIVAFGMIGASLSGVTFISVPGWVQASEFSYMQVVLGYLAGYFVVAYVLLPLYYRLNVTSIYEYLEQRFGFYSYKVGAFSFFISRVLGAAFRLFLVAIVLQQFVFDAFGFPFELTVVFSIALIWIYTFRGGIKTIVWTDTLQTLFMLLSVGLSIYFILDKLDWSFAQFLGSSELEEYSQVFFTDSLMDRNNFLKSFVGGIFITICMTGLDQDMMQKNLTCRNLGEAQTNMVSFSIVLVAVNLLFLLLGALLFIYSAKFGIGLPLMDGSPKADLLFPEIALNSGLGIVVAITFMLGLIAAAYSSADSALTSLTTSFCVDFLGIQKRAEARRKRIRKATHIGMSLLLIAVVIIFKYVLDRNVIDGLLTVATYTYGPLLGLFTFGIFTTHTIKDRYVWVVALVSVLFIMGIANIPAEYLGGYIFGYELLPINGLLTFLGLYLIRDTKQQESELRHG</sequence>
<keyword evidence="3" id="KW-0813">Transport</keyword>
<keyword evidence="5 12" id="KW-0812">Transmembrane</keyword>
<evidence type="ECO:0000256" key="11">
    <source>
        <dbReference type="RuleBase" id="RU362091"/>
    </source>
</evidence>
<feature type="transmembrane region" description="Helical" evidence="12">
    <location>
        <begin position="149"/>
        <end position="170"/>
    </location>
</feature>
<feature type="transmembrane region" description="Helical" evidence="12">
    <location>
        <begin position="6"/>
        <end position="23"/>
    </location>
</feature>
<dbReference type="InterPro" id="IPR038377">
    <property type="entry name" value="Na/Glc_symporter_sf"/>
</dbReference>
<reference evidence="13 14" key="1">
    <citation type="submission" date="2019-03" db="EMBL/GenBank/DDBJ databases">
        <title>Genomic Encyclopedia of Archaeal and Bacterial Type Strains, Phase II (KMG-II): from individual species to whole genera.</title>
        <authorList>
            <person name="Goeker M."/>
        </authorList>
    </citation>
    <scope>NUCLEOTIDE SEQUENCE [LARGE SCALE GENOMIC DNA]</scope>
    <source>
        <strain evidence="13 14">DSM 18435</strain>
    </source>
</reference>
<keyword evidence="10" id="KW-0739">Sodium transport</keyword>
<keyword evidence="4" id="KW-1003">Cell membrane</keyword>
<proteinExistence type="inferred from homology"/>
<organism evidence="13 14">
    <name type="scientific">Zeaxanthinibacter enoshimensis</name>
    <dbReference type="NCBI Taxonomy" id="392009"/>
    <lineage>
        <taxon>Bacteria</taxon>
        <taxon>Pseudomonadati</taxon>
        <taxon>Bacteroidota</taxon>
        <taxon>Flavobacteriia</taxon>
        <taxon>Flavobacteriales</taxon>
        <taxon>Flavobacteriaceae</taxon>
        <taxon>Zeaxanthinibacter</taxon>
    </lineage>
</organism>
<feature type="transmembrane region" description="Helical" evidence="12">
    <location>
        <begin position="381"/>
        <end position="398"/>
    </location>
</feature>
<evidence type="ECO:0000256" key="12">
    <source>
        <dbReference type="SAM" id="Phobius"/>
    </source>
</evidence>
<keyword evidence="6 12" id="KW-1133">Transmembrane helix</keyword>
<name>A0A4V6PWA9_9FLAO</name>
<feature type="transmembrane region" description="Helical" evidence="12">
    <location>
        <begin position="272"/>
        <end position="296"/>
    </location>
</feature>
<comment type="similarity">
    <text evidence="2 11">Belongs to the sodium:solute symporter (SSF) (TC 2.A.21) family.</text>
</comment>
<dbReference type="Pfam" id="PF00474">
    <property type="entry name" value="SSF"/>
    <property type="match status" value="1"/>
</dbReference>
<evidence type="ECO:0000256" key="3">
    <source>
        <dbReference type="ARBA" id="ARBA00022448"/>
    </source>
</evidence>
<keyword evidence="7" id="KW-0915">Sodium</keyword>
<feature type="transmembrane region" description="Helical" evidence="12">
    <location>
        <begin position="118"/>
        <end position="143"/>
    </location>
</feature>
<dbReference type="OrthoDB" id="891563at2"/>
<feature type="transmembrane region" description="Helical" evidence="12">
    <location>
        <begin position="316"/>
        <end position="343"/>
    </location>
</feature>
<gene>
    <name evidence="13" type="ORF">CLV82_1549</name>
</gene>
<evidence type="ECO:0000256" key="2">
    <source>
        <dbReference type="ARBA" id="ARBA00006434"/>
    </source>
</evidence>
<feature type="transmembrane region" description="Helical" evidence="12">
    <location>
        <begin position="234"/>
        <end position="251"/>
    </location>
</feature>
<evidence type="ECO:0000256" key="9">
    <source>
        <dbReference type="ARBA" id="ARBA00023136"/>
    </source>
</evidence>
<evidence type="ECO:0000256" key="4">
    <source>
        <dbReference type="ARBA" id="ARBA00022475"/>
    </source>
</evidence>
<evidence type="ECO:0000313" key="14">
    <source>
        <dbReference type="Proteomes" id="UP000295468"/>
    </source>
</evidence>
<comment type="subcellular location">
    <subcellularLocation>
        <location evidence="1">Cell membrane</location>
        <topology evidence="1">Multi-pass membrane protein</topology>
    </subcellularLocation>
</comment>
<feature type="transmembrane region" description="Helical" evidence="12">
    <location>
        <begin position="435"/>
        <end position="455"/>
    </location>
</feature>
<evidence type="ECO:0000256" key="1">
    <source>
        <dbReference type="ARBA" id="ARBA00004651"/>
    </source>
</evidence>
<feature type="transmembrane region" description="Helical" evidence="12">
    <location>
        <begin position="78"/>
        <end position="98"/>
    </location>
</feature>
<dbReference type="GO" id="GO:0015293">
    <property type="term" value="F:symporter activity"/>
    <property type="evidence" value="ECO:0007669"/>
    <property type="project" value="TreeGrafter"/>
</dbReference>
<dbReference type="CDD" id="cd10326">
    <property type="entry name" value="SLC5sbd_NIS-like"/>
    <property type="match status" value="1"/>
</dbReference>
<evidence type="ECO:0000256" key="6">
    <source>
        <dbReference type="ARBA" id="ARBA00022989"/>
    </source>
</evidence>
<evidence type="ECO:0000313" key="13">
    <source>
        <dbReference type="EMBL" id="TDQ30853.1"/>
    </source>
</evidence>
<dbReference type="InterPro" id="IPR001734">
    <property type="entry name" value="Na/solute_symporter"/>
</dbReference>
<feature type="transmembrane region" description="Helical" evidence="12">
    <location>
        <begin position="461"/>
        <end position="482"/>
    </location>
</feature>
<evidence type="ECO:0000256" key="10">
    <source>
        <dbReference type="ARBA" id="ARBA00023201"/>
    </source>
</evidence>
<evidence type="ECO:0000256" key="8">
    <source>
        <dbReference type="ARBA" id="ARBA00023065"/>
    </source>
</evidence>
<dbReference type="GO" id="GO:0006814">
    <property type="term" value="P:sodium ion transport"/>
    <property type="evidence" value="ECO:0007669"/>
    <property type="project" value="UniProtKB-KW"/>
</dbReference>
<feature type="transmembrane region" description="Helical" evidence="12">
    <location>
        <begin position="182"/>
        <end position="200"/>
    </location>
</feature>
<accession>A0A4V6PWA9</accession>